<accession>A0A172TDN7</accession>
<dbReference type="Pfam" id="PF08713">
    <property type="entry name" value="DNA_alkylation"/>
    <property type="match status" value="1"/>
</dbReference>
<evidence type="ECO:0000313" key="2">
    <source>
        <dbReference type="Proteomes" id="UP000076927"/>
    </source>
</evidence>
<dbReference type="Gene3D" id="1.25.40.290">
    <property type="entry name" value="ARM repeat domains"/>
    <property type="match status" value="1"/>
</dbReference>
<dbReference type="Proteomes" id="UP000076927">
    <property type="component" value="Chromosome"/>
</dbReference>
<dbReference type="RefSeq" id="WP_068603446.1">
    <property type="nucleotide sequence ID" value="NZ_CP011388.1"/>
</dbReference>
<keyword evidence="2" id="KW-1185">Reference proteome</keyword>
<dbReference type="InterPro" id="IPR016024">
    <property type="entry name" value="ARM-type_fold"/>
</dbReference>
<gene>
    <name evidence="1" type="ORF">SY83_01035</name>
</gene>
<reference evidence="1 2" key="1">
    <citation type="submission" date="2015-01" db="EMBL/GenBank/DDBJ databases">
        <title>Paenibacillus swuensis/DY6/whole genome sequencing.</title>
        <authorList>
            <person name="Kim M.K."/>
            <person name="Srinivasan S."/>
            <person name="Lee J.-J."/>
        </authorList>
    </citation>
    <scope>NUCLEOTIDE SEQUENCE [LARGE SCALE GENOMIC DNA]</scope>
    <source>
        <strain evidence="1 2">DY6</strain>
    </source>
</reference>
<dbReference type="EMBL" id="CP011388">
    <property type="protein sequence ID" value="ANE45155.1"/>
    <property type="molecule type" value="Genomic_DNA"/>
</dbReference>
<sequence>MHFYTQLVVNQLSPHASTALAEPMRNYMRNQFPFLGIRTPERRALMRTLLKAQGMPPTPDMVQFVRELWSLPEREYAYAAMQLVTKCTPKAGPDHIQLIEELITTKSWWDTVDLLAGTDVGAQFKKFPELIPTYTEQWVNSGNMWLQRSVLLFQLKYKQNTDTELLFTRIRELADHKDFFIRKAIGWALREYSKTDAAAVITFIEEEKLSPLSVTEGLKVIRRTTSR</sequence>
<organism evidence="1 2">
    <name type="scientific">Paenibacillus swuensis</name>
    <dbReference type="NCBI Taxonomy" id="1178515"/>
    <lineage>
        <taxon>Bacteria</taxon>
        <taxon>Bacillati</taxon>
        <taxon>Bacillota</taxon>
        <taxon>Bacilli</taxon>
        <taxon>Bacillales</taxon>
        <taxon>Paenibacillaceae</taxon>
        <taxon>Paenibacillus</taxon>
    </lineage>
</organism>
<dbReference type="CDD" id="cd07064">
    <property type="entry name" value="AlkD_like_1"/>
    <property type="match status" value="1"/>
</dbReference>
<dbReference type="PANTHER" id="PTHR34070">
    <property type="entry name" value="ARMADILLO-TYPE FOLD"/>
    <property type="match status" value="1"/>
</dbReference>
<protein>
    <submittedName>
        <fullName evidence="1">DNA alkylation repair protein</fullName>
    </submittedName>
</protein>
<dbReference type="KEGG" id="pswu:SY83_01035"/>
<evidence type="ECO:0000313" key="1">
    <source>
        <dbReference type="EMBL" id="ANE45155.1"/>
    </source>
</evidence>
<dbReference type="InterPro" id="IPR014825">
    <property type="entry name" value="DNA_alkylation"/>
</dbReference>
<dbReference type="OrthoDB" id="9775346at2"/>
<name>A0A172TDN7_9BACL</name>
<dbReference type="STRING" id="1178515.SY83_01035"/>
<dbReference type="PATRIC" id="fig|1178515.4.peg.179"/>
<dbReference type="SUPFAM" id="SSF48371">
    <property type="entry name" value="ARM repeat"/>
    <property type="match status" value="1"/>
</dbReference>
<proteinExistence type="predicted"/>
<dbReference type="Gene3D" id="1.20.1660.10">
    <property type="entry name" value="Hypothetical protein (EF3068)"/>
    <property type="match status" value="1"/>
</dbReference>
<dbReference type="AlphaFoldDB" id="A0A172TDN7"/>
<dbReference type="PANTHER" id="PTHR34070:SF1">
    <property type="entry name" value="DNA ALKYLATION REPAIR PROTEIN"/>
    <property type="match status" value="1"/>
</dbReference>